<dbReference type="InterPro" id="IPR002885">
    <property type="entry name" value="PPR_rpt"/>
</dbReference>
<evidence type="ECO:0000256" key="5">
    <source>
        <dbReference type="ARBA" id="ARBA00023128"/>
    </source>
</evidence>
<feature type="region of interest" description="Disordered" evidence="7">
    <location>
        <begin position="1"/>
        <end position="27"/>
    </location>
</feature>
<dbReference type="eggNOG" id="KOG4197">
    <property type="taxonomic scope" value="Eukaryota"/>
</dbReference>
<evidence type="ECO:0000313" key="9">
    <source>
        <dbReference type="Proteomes" id="UP000030645"/>
    </source>
</evidence>
<keyword evidence="3" id="KW-0677">Repeat</keyword>
<reference evidence="9" key="1">
    <citation type="submission" date="2013-01" db="EMBL/GenBank/DDBJ databases">
        <title>Draft Genome Sequence of a Mulberry Tree, Morus notabilis C.K. Schneid.</title>
        <authorList>
            <person name="He N."/>
            <person name="Zhao S."/>
        </authorList>
    </citation>
    <scope>NUCLEOTIDE SEQUENCE</scope>
</reference>
<sequence length="494" mass="56822">MRVGNSPIKKRPSTNSRSDPAGSEDEEIRTCDFNNQNVSGRFFYSSISNPTNTNIEERLYRRISPVGNPNVSVVPILEQWVQEGKPVSQIELQRIIKELRIFKRFHHALEISQWMSDKRYMHLSTKDVAARLDLISKVHGLDEAVNYFNDIPAALKIFEVYSTLLNCYANEKSVEKAEEIMQQMRDMWDHKTPICYNIMMNLYYHTEDYDKLDSLMSEMEEKGIPFDTYTFSIRMSAYVAISDVEGVNKIMEKVESYPGLVLDWNFYSVAASSHLNVGLVDKAVEMLKKLEDRLPTVNRKSFAFDALLKSYALIGNRDELYRIWDLYKKEKLFNKGYKSMICSLLRIDDVEGAAKIYEEWESRGLPFDFLIPDLMIDTYFRKGLLEKAEALVDKAIAKGDESSVELWYYLVIRSLEHNQISKAVEALKKAISVWSPGSKPSKETLSVCLEYLDGKVDIEGAQMSINLLRTEGISYAASHEKWLNFTRGGDSMST</sequence>
<dbReference type="Pfam" id="PF13041">
    <property type="entry name" value="PPR_2"/>
    <property type="match status" value="1"/>
</dbReference>
<dbReference type="AlphaFoldDB" id="W9RYV8"/>
<dbReference type="PANTHER" id="PTHR45717">
    <property type="entry name" value="OS12G0527900 PROTEIN"/>
    <property type="match status" value="1"/>
</dbReference>
<name>W9RYV8_9ROSA</name>
<keyword evidence="9" id="KW-1185">Reference proteome</keyword>
<keyword evidence="4" id="KW-0809">Transit peptide</keyword>
<dbReference type="Proteomes" id="UP000030645">
    <property type="component" value="Unassembled WGS sequence"/>
</dbReference>
<evidence type="ECO:0000256" key="6">
    <source>
        <dbReference type="PROSITE-ProRule" id="PRU00708"/>
    </source>
</evidence>
<organism evidence="8 9">
    <name type="scientific">Morus notabilis</name>
    <dbReference type="NCBI Taxonomy" id="981085"/>
    <lineage>
        <taxon>Eukaryota</taxon>
        <taxon>Viridiplantae</taxon>
        <taxon>Streptophyta</taxon>
        <taxon>Embryophyta</taxon>
        <taxon>Tracheophyta</taxon>
        <taxon>Spermatophyta</taxon>
        <taxon>Magnoliopsida</taxon>
        <taxon>eudicotyledons</taxon>
        <taxon>Gunneridae</taxon>
        <taxon>Pentapetalae</taxon>
        <taxon>rosids</taxon>
        <taxon>fabids</taxon>
        <taxon>Rosales</taxon>
        <taxon>Moraceae</taxon>
        <taxon>Moreae</taxon>
        <taxon>Morus</taxon>
    </lineage>
</organism>
<protein>
    <recommendedName>
        <fullName evidence="10">Pentacotripeptide-repeat region of PRORP domain-containing protein</fullName>
    </recommendedName>
</protein>
<comment type="similarity">
    <text evidence="2">Belongs to the PPR family. P subfamily.</text>
</comment>
<dbReference type="NCBIfam" id="TIGR00756">
    <property type="entry name" value="PPR"/>
    <property type="match status" value="2"/>
</dbReference>
<dbReference type="PROSITE" id="PS51375">
    <property type="entry name" value="PPR"/>
    <property type="match status" value="1"/>
</dbReference>
<dbReference type="FunFam" id="1.25.40.10:FF:000385">
    <property type="entry name" value="Pentatricopeptide repeat-containing protein mitochondrial"/>
    <property type="match status" value="1"/>
</dbReference>
<dbReference type="PANTHER" id="PTHR45717:SF57">
    <property type="entry name" value="PENTACOTRIPEPTIDE-REPEAT REGION OF PRORP DOMAIN-CONTAINING PROTEIN"/>
    <property type="match status" value="1"/>
</dbReference>
<dbReference type="EMBL" id="KE345830">
    <property type="protein sequence ID" value="EXC18126.1"/>
    <property type="molecule type" value="Genomic_DNA"/>
</dbReference>
<comment type="subcellular location">
    <subcellularLocation>
        <location evidence="1">Mitochondrion</location>
    </subcellularLocation>
</comment>
<evidence type="ECO:0000256" key="1">
    <source>
        <dbReference type="ARBA" id="ARBA00004173"/>
    </source>
</evidence>
<dbReference type="InterPro" id="IPR011990">
    <property type="entry name" value="TPR-like_helical_dom_sf"/>
</dbReference>
<evidence type="ECO:0000256" key="7">
    <source>
        <dbReference type="SAM" id="MobiDB-lite"/>
    </source>
</evidence>
<dbReference type="Pfam" id="PF01535">
    <property type="entry name" value="PPR"/>
    <property type="match status" value="3"/>
</dbReference>
<evidence type="ECO:0000256" key="3">
    <source>
        <dbReference type="ARBA" id="ARBA00022737"/>
    </source>
</evidence>
<keyword evidence="5" id="KW-0496">Mitochondrion</keyword>
<evidence type="ECO:0000313" key="8">
    <source>
        <dbReference type="EMBL" id="EXC18126.1"/>
    </source>
</evidence>
<accession>W9RYV8</accession>
<evidence type="ECO:0000256" key="2">
    <source>
        <dbReference type="ARBA" id="ARBA00007626"/>
    </source>
</evidence>
<dbReference type="GO" id="GO:0003729">
    <property type="term" value="F:mRNA binding"/>
    <property type="evidence" value="ECO:0007669"/>
    <property type="project" value="UniProtKB-ARBA"/>
</dbReference>
<dbReference type="SUPFAM" id="SSF48452">
    <property type="entry name" value="TPR-like"/>
    <property type="match status" value="1"/>
</dbReference>
<gene>
    <name evidence="8" type="ORF">L484_014527</name>
</gene>
<dbReference type="GO" id="GO:0005739">
    <property type="term" value="C:mitochondrion"/>
    <property type="evidence" value="ECO:0007669"/>
    <property type="project" value="UniProtKB-SubCell"/>
</dbReference>
<evidence type="ECO:0000256" key="4">
    <source>
        <dbReference type="ARBA" id="ARBA00022946"/>
    </source>
</evidence>
<feature type="repeat" description="PPR" evidence="6">
    <location>
        <begin position="192"/>
        <end position="226"/>
    </location>
</feature>
<dbReference type="Gene3D" id="1.25.40.10">
    <property type="entry name" value="Tetratricopeptide repeat domain"/>
    <property type="match status" value="2"/>
</dbReference>
<proteinExistence type="inferred from homology"/>
<evidence type="ECO:0008006" key="10">
    <source>
        <dbReference type="Google" id="ProtNLM"/>
    </source>
</evidence>